<dbReference type="Gene3D" id="3.30.2400.10">
    <property type="entry name" value="Major capsid protein gp5"/>
    <property type="match status" value="1"/>
</dbReference>
<dbReference type="InterPro" id="IPR024455">
    <property type="entry name" value="Phage_capsid"/>
</dbReference>
<dbReference type="InterPro" id="IPR054612">
    <property type="entry name" value="Phage_capsid-like_C"/>
</dbReference>
<evidence type="ECO:0000256" key="2">
    <source>
        <dbReference type="ARBA" id="ARBA00022844"/>
    </source>
</evidence>
<evidence type="ECO:0000313" key="5">
    <source>
        <dbReference type="EMBL" id="DAF97615.1"/>
    </source>
</evidence>
<sequence>MDYTQKITEFRAQKSQLMADAERAAAEGRIEDMTKIADDMSKINDNISAMERILDESRKHAEPAGYDGALHADGKGEGPKAKQGEDCKPFASLGEQLKSIYNSRKSGVTDERLLKVNNAVLGVNEGVGADGGFALQTDFAGMILESAVQQSPLLNRLDRYTCSNPANAIRFLSADETDVSTSVFGGVQMYWASEGSTVAASHPKLREMKMDLEKMMGFAYCTDEMLQDTTFMTGFFSNAFSLAADRLLTEGVISGDGVGKPLGILKSDALITVAKESGQTAGTLTGDNVVKMQARAMPRGRERLVWLMHPDLEEQLPYLALQSGGAAKFLWNPEGGLGNFDTQRVLNKPVLFEDCCSALGSAGDVLLVDPLQYILLTKGTAKQDWSVHVEFLTDQNCFRMVYRCNGAPKINKPLTIKNSTKTRSPFVTLAART</sequence>
<protein>
    <submittedName>
        <fullName evidence="5">Major capsid protein</fullName>
    </submittedName>
</protein>
<feature type="compositionally biased region" description="Basic and acidic residues" evidence="3">
    <location>
        <begin position="70"/>
        <end position="86"/>
    </location>
</feature>
<evidence type="ECO:0000256" key="1">
    <source>
        <dbReference type="ARBA" id="ARBA00004328"/>
    </source>
</evidence>
<dbReference type="Pfam" id="PF05065">
    <property type="entry name" value="Phage_capsid"/>
    <property type="match status" value="1"/>
</dbReference>
<feature type="domain" description="Phage capsid-like C-terminal" evidence="4">
    <location>
        <begin position="131"/>
        <end position="414"/>
    </location>
</feature>
<dbReference type="SUPFAM" id="SSF56563">
    <property type="entry name" value="Major capsid protein gp5"/>
    <property type="match status" value="1"/>
</dbReference>
<reference evidence="5" key="1">
    <citation type="journal article" date="2021" name="Proc. Natl. Acad. Sci. U.S.A.">
        <title>A Catalog of Tens of Thousands of Viruses from Human Metagenomes Reveals Hidden Associations with Chronic Diseases.</title>
        <authorList>
            <person name="Tisza M.J."/>
            <person name="Buck C.B."/>
        </authorList>
    </citation>
    <scope>NUCLEOTIDE SEQUENCE</scope>
    <source>
        <strain evidence="5">Ct4fm14</strain>
    </source>
</reference>
<keyword evidence="2" id="KW-0946">Virion</keyword>
<evidence type="ECO:0000256" key="3">
    <source>
        <dbReference type="SAM" id="MobiDB-lite"/>
    </source>
</evidence>
<organism evidence="5">
    <name type="scientific">Siphoviridae sp. ct4fm14</name>
    <dbReference type="NCBI Taxonomy" id="2825331"/>
    <lineage>
        <taxon>Viruses</taxon>
        <taxon>Duplodnaviria</taxon>
        <taxon>Heunggongvirae</taxon>
        <taxon>Uroviricota</taxon>
        <taxon>Caudoviricetes</taxon>
    </lineage>
</organism>
<dbReference type="Gene3D" id="3.30.2320.10">
    <property type="entry name" value="hypothetical protein PF0899 domain"/>
    <property type="match status" value="1"/>
</dbReference>
<name>A0A8S5UT06_9CAUD</name>
<comment type="subcellular location">
    <subcellularLocation>
        <location evidence="1">Virion</location>
    </subcellularLocation>
</comment>
<dbReference type="NCBIfam" id="TIGR01554">
    <property type="entry name" value="major_cap_HK97"/>
    <property type="match status" value="1"/>
</dbReference>
<evidence type="ECO:0000259" key="4">
    <source>
        <dbReference type="Pfam" id="PF05065"/>
    </source>
</evidence>
<proteinExistence type="predicted"/>
<dbReference type="EMBL" id="BK016135">
    <property type="protein sequence ID" value="DAF97615.1"/>
    <property type="molecule type" value="Genomic_DNA"/>
</dbReference>
<feature type="region of interest" description="Disordered" evidence="3">
    <location>
        <begin position="64"/>
        <end position="86"/>
    </location>
</feature>
<accession>A0A8S5UT06</accession>
<dbReference type="GO" id="GO:0044423">
    <property type="term" value="C:virion component"/>
    <property type="evidence" value="ECO:0007669"/>
    <property type="project" value="UniProtKB-KW"/>
</dbReference>